<dbReference type="RefSeq" id="WP_233146921.1">
    <property type="nucleotide sequence ID" value="NZ_MSZX01000002.1"/>
</dbReference>
<dbReference type="InterPro" id="IPR004104">
    <property type="entry name" value="Gfo/Idh/MocA-like_OxRdtase_C"/>
</dbReference>
<protein>
    <recommendedName>
        <fullName evidence="2">Gfo/Idh/MocA-like oxidoreductase C-terminal domain-containing protein</fullName>
    </recommendedName>
</protein>
<evidence type="ECO:0000259" key="2">
    <source>
        <dbReference type="Pfam" id="PF02894"/>
    </source>
</evidence>
<evidence type="ECO:0000313" key="4">
    <source>
        <dbReference type="Proteomes" id="UP000190188"/>
    </source>
</evidence>
<dbReference type="STRING" id="1324314.BVG16_07435"/>
<name>A0A1T2XL03_9BACL</name>
<sequence>MRRNYQQIEIYGTEGALVYNLEAEDVLQVRFEEQRDTTFYPVEIPDACHTGQMQAFFRLLRGRSDGLDATIEDGYRNQVTLDAMIQSCTEERWISIS</sequence>
<dbReference type="AlphaFoldDB" id="A0A1T2XL03"/>
<dbReference type="Gene3D" id="3.30.360.10">
    <property type="entry name" value="Dihydrodipicolinate Reductase, domain 2"/>
    <property type="match status" value="1"/>
</dbReference>
<dbReference type="Pfam" id="PF02894">
    <property type="entry name" value="GFO_IDH_MocA_C"/>
    <property type="match status" value="1"/>
</dbReference>
<comment type="similarity">
    <text evidence="1">Belongs to the Gfo/Idh/MocA family.</text>
</comment>
<accession>A0A1T2XL03</accession>
<gene>
    <name evidence="3" type="ORF">BVG16_07435</name>
</gene>
<dbReference type="EMBL" id="MSZX01000002">
    <property type="protein sequence ID" value="OPA80549.1"/>
    <property type="molecule type" value="Genomic_DNA"/>
</dbReference>
<evidence type="ECO:0000256" key="1">
    <source>
        <dbReference type="ARBA" id="ARBA00010928"/>
    </source>
</evidence>
<comment type="caution">
    <text evidence="3">The sequence shown here is derived from an EMBL/GenBank/DDBJ whole genome shotgun (WGS) entry which is preliminary data.</text>
</comment>
<reference evidence="3 4" key="1">
    <citation type="submission" date="2017-01" db="EMBL/GenBank/DDBJ databases">
        <title>Genome analysis of Paenibacillus selenitrireducens ES3-24.</title>
        <authorList>
            <person name="Xu D."/>
            <person name="Yao R."/>
            <person name="Zheng S."/>
        </authorList>
    </citation>
    <scope>NUCLEOTIDE SEQUENCE [LARGE SCALE GENOMIC DNA]</scope>
    <source>
        <strain evidence="3 4">ES3-24</strain>
    </source>
</reference>
<dbReference type="Proteomes" id="UP000190188">
    <property type="component" value="Unassembled WGS sequence"/>
</dbReference>
<feature type="domain" description="Gfo/Idh/MocA-like oxidoreductase C-terminal" evidence="2">
    <location>
        <begin position="3"/>
        <end position="95"/>
    </location>
</feature>
<organism evidence="3 4">
    <name type="scientific">Paenibacillus selenitireducens</name>
    <dbReference type="NCBI Taxonomy" id="1324314"/>
    <lineage>
        <taxon>Bacteria</taxon>
        <taxon>Bacillati</taxon>
        <taxon>Bacillota</taxon>
        <taxon>Bacilli</taxon>
        <taxon>Bacillales</taxon>
        <taxon>Paenibacillaceae</taxon>
        <taxon>Paenibacillus</taxon>
    </lineage>
</organism>
<evidence type="ECO:0000313" key="3">
    <source>
        <dbReference type="EMBL" id="OPA80549.1"/>
    </source>
</evidence>
<keyword evidence="4" id="KW-1185">Reference proteome</keyword>
<proteinExistence type="inferred from homology"/>